<dbReference type="AlphaFoldDB" id="A0A150WHP6"/>
<keyword evidence="1" id="KW-0732">Signal</keyword>
<dbReference type="InterPro" id="IPR000719">
    <property type="entry name" value="Prot_kinase_dom"/>
</dbReference>
<dbReference type="Proteomes" id="UP000075320">
    <property type="component" value="Unassembled WGS sequence"/>
</dbReference>
<sequence>MLRQAVLILLFVIVAVKAAFAADSEKGLYLTFEQRMAISYALLAQGESSEKKAEIVQRGKDYLKGMLSQPIETVAVKSFADFLKAMRGEWPNTHSLALDVEILEKAGPRSIKMFTSQSPRVQKQIEDYMKWQQVQLLKMAGSEGAAIGEAAKSFGGLLKTMATNPMAQKLAEGWLLDQSEAVLADRMKELDRVGEKVAESSFAKQQDPTSRIFMQTLLSEYFARLNPSSKKLIVSSFLGGDLLMDDMKKFELMVQSSGPALQKLLQVVARQSNLPREVLAVFRRLESSVSPVPWVLVDEIVKQEKKNYDFSYFEKKPLGVGTMAQTHRAKIKTRGEQSVVPRFIKPDIALRVEEDRKILSEIGRILDSNPDFIQMQVPKVSPVVDDIIKTIVAELDQNATIERQKQAKVYERVVPFVSPEYKSELEFHVPKIHEPKTKDSKLMVQEMVYGDKLDAVAETYQDAIPGLKKAIVEAMARTWAQEALFGSGFYHSDLHQGNFMIDVKEPRIMVNILDFGMGGTISSDMQRQVMVLGVGTDILSAELIARAFWDLSNKAKNQISESDFKKAVVQKVNLIAKGKEPNISMELWMAWALNRNLALPYEFVSLNRGMAIMNKLLEDSGSALDLTKITKSIAKENPRIVYNNLVVKERLSAEDLVRLGWSEMKAMFQKEPPRLRTLGMPKIPALIKCQAVFQ</sequence>
<dbReference type="GO" id="GO:0004672">
    <property type="term" value="F:protein kinase activity"/>
    <property type="evidence" value="ECO:0007669"/>
    <property type="project" value="InterPro"/>
</dbReference>
<evidence type="ECO:0000256" key="1">
    <source>
        <dbReference type="SAM" id="SignalP"/>
    </source>
</evidence>
<dbReference type="GO" id="GO:0005524">
    <property type="term" value="F:ATP binding"/>
    <property type="evidence" value="ECO:0007669"/>
    <property type="project" value="InterPro"/>
</dbReference>
<proteinExistence type="predicted"/>
<dbReference type="InterPro" id="IPR051130">
    <property type="entry name" value="Mito_struct-func_regulator"/>
</dbReference>
<dbReference type="RefSeq" id="WP_061836221.1">
    <property type="nucleotide sequence ID" value="NZ_LUKE01000004.1"/>
</dbReference>
<evidence type="ECO:0000313" key="3">
    <source>
        <dbReference type="EMBL" id="KYG63146.1"/>
    </source>
</evidence>
<dbReference type="Pfam" id="PF03109">
    <property type="entry name" value="ABC1"/>
    <property type="match status" value="1"/>
</dbReference>
<name>A0A150WHP6_BDEBC</name>
<dbReference type="InterPro" id="IPR011009">
    <property type="entry name" value="Kinase-like_dom_sf"/>
</dbReference>
<protein>
    <recommendedName>
        <fullName evidence="2">Protein kinase domain-containing protein</fullName>
    </recommendedName>
</protein>
<feature type="domain" description="Protein kinase" evidence="2">
    <location>
        <begin position="312"/>
        <end position="640"/>
    </location>
</feature>
<dbReference type="PANTHER" id="PTHR43173:SF22">
    <property type="entry name" value="OS07G0227800 PROTEIN"/>
    <property type="match status" value="1"/>
</dbReference>
<dbReference type="EMBL" id="LUKE01000004">
    <property type="protein sequence ID" value="KYG63146.1"/>
    <property type="molecule type" value="Genomic_DNA"/>
</dbReference>
<evidence type="ECO:0000313" key="4">
    <source>
        <dbReference type="Proteomes" id="UP000075320"/>
    </source>
</evidence>
<reference evidence="3 4" key="1">
    <citation type="submission" date="2016-03" db="EMBL/GenBank/DDBJ databases">
        <authorList>
            <person name="Ploux O."/>
        </authorList>
    </citation>
    <scope>NUCLEOTIDE SEQUENCE [LARGE SCALE GENOMIC DNA]</scope>
    <source>
        <strain evidence="3 4">R0</strain>
    </source>
</reference>
<organism evidence="3 4">
    <name type="scientific">Bdellovibrio bacteriovorus</name>
    <dbReference type="NCBI Taxonomy" id="959"/>
    <lineage>
        <taxon>Bacteria</taxon>
        <taxon>Pseudomonadati</taxon>
        <taxon>Bdellovibrionota</taxon>
        <taxon>Bdellovibrionia</taxon>
        <taxon>Bdellovibrionales</taxon>
        <taxon>Pseudobdellovibrionaceae</taxon>
        <taxon>Bdellovibrio</taxon>
    </lineage>
</organism>
<dbReference type="PROSITE" id="PS50011">
    <property type="entry name" value="PROTEIN_KINASE_DOM"/>
    <property type="match status" value="1"/>
</dbReference>
<keyword evidence="4" id="KW-1185">Reference proteome</keyword>
<evidence type="ECO:0000259" key="2">
    <source>
        <dbReference type="PROSITE" id="PS50011"/>
    </source>
</evidence>
<accession>A0A150WHP6</accession>
<feature type="chain" id="PRO_5007572895" description="Protein kinase domain-containing protein" evidence="1">
    <location>
        <begin position="22"/>
        <end position="694"/>
    </location>
</feature>
<dbReference type="PANTHER" id="PTHR43173">
    <property type="entry name" value="ABC1 FAMILY PROTEIN"/>
    <property type="match status" value="1"/>
</dbReference>
<dbReference type="InterPro" id="IPR004147">
    <property type="entry name" value="ABC1_dom"/>
</dbReference>
<comment type="caution">
    <text evidence="3">The sequence shown here is derived from an EMBL/GenBank/DDBJ whole genome shotgun (WGS) entry which is preliminary data.</text>
</comment>
<feature type="signal peptide" evidence="1">
    <location>
        <begin position="1"/>
        <end position="21"/>
    </location>
</feature>
<gene>
    <name evidence="3" type="ORF">AZI86_15675</name>
</gene>
<dbReference type="SUPFAM" id="SSF56112">
    <property type="entry name" value="Protein kinase-like (PK-like)"/>
    <property type="match status" value="1"/>
</dbReference>
<dbReference type="OrthoDB" id="5287370at2"/>